<sequence length="94" mass="10061">MASPVATLLLLGIICFSFAAAEVPVDCCLQASPKRLPAKNIVAYTIQEEGKGCDISATVLINKSGRKLCAVHPKGNPWVQNVINAVEKRKQANQ</sequence>
<dbReference type="OrthoDB" id="9909116at2759"/>
<feature type="signal peptide" evidence="2">
    <location>
        <begin position="1"/>
        <end position="21"/>
    </location>
</feature>
<dbReference type="InterPro" id="IPR036048">
    <property type="entry name" value="Interleukin_8-like_sf"/>
</dbReference>
<evidence type="ECO:0000313" key="4">
    <source>
        <dbReference type="EMBL" id="CAG5919052.1"/>
    </source>
</evidence>
<dbReference type="Gene3D" id="2.40.50.40">
    <property type="match status" value="1"/>
</dbReference>
<comment type="caution">
    <text evidence="4">The sequence shown here is derived from an EMBL/GenBank/DDBJ whole genome shotgun (WGS) entry which is preliminary data.</text>
</comment>
<dbReference type="EMBL" id="CAJRST010011112">
    <property type="protein sequence ID" value="CAG5919052.1"/>
    <property type="molecule type" value="Genomic_DNA"/>
</dbReference>
<dbReference type="InterPro" id="IPR039809">
    <property type="entry name" value="Chemokine_b/g/d"/>
</dbReference>
<feature type="chain" id="PRO_5035747577" evidence="2">
    <location>
        <begin position="22"/>
        <end position="94"/>
    </location>
</feature>
<organism evidence="4 5">
    <name type="scientific">Menidia menidia</name>
    <name type="common">Atlantic silverside</name>
    <dbReference type="NCBI Taxonomy" id="238744"/>
    <lineage>
        <taxon>Eukaryota</taxon>
        <taxon>Metazoa</taxon>
        <taxon>Chordata</taxon>
        <taxon>Craniata</taxon>
        <taxon>Vertebrata</taxon>
        <taxon>Euteleostomi</taxon>
        <taxon>Actinopterygii</taxon>
        <taxon>Neopterygii</taxon>
        <taxon>Teleostei</taxon>
        <taxon>Neoteleostei</taxon>
        <taxon>Acanthomorphata</taxon>
        <taxon>Ovalentaria</taxon>
        <taxon>Atherinomorphae</taxon>
        <taxon>Atheriniformes</taxon>
        <taxon>Atherinopsidae</taxon>
        <taxon>Menidiinae</taxon>
        <taxon>Menidia</taxon>
    </lineage>
</organism>
<dbReference type="Proteomes" id="UP000677803">
    <property type="component" value="Unassembled WGS sequence"/>
</dbReference>
<dbReference type="PANTHER" id="PTHR12015">
    <property type="entry name" value="SMALL INDUCIBLE CYTOKINE A"/>
    <property type="match status" value="1"/>
</dbReference>
<dbReference type="AlphaFoldDB" id="A0A8S4B981"/>
<name>A0A8S4B981_9TELE</name>
<evidence type="ECO:0000259" key="3">
    <source>
        <dbReference type="SMART" id="SM00199"/>
    </source>
</evidence>
<dbReference type="PANTHER" id="PTHR12015:SF108">
    <property type="entry name" value="C-C MOTIF CHEMOKINE 20"/>
    <property type="match status" value="1"/>
</dbReference>
<protein>
    <submittedName>
        <fullName evidence="4">(Atlantic silverside) hypothetical protein</fullName>
    </submittedName>
</protein>
<feature type="domain" description="Chemokine interleukin-8-like" evidence="3">
    <location>
        <begin position="24"/>
        <end position="86"/>
    </location>
</feature>
<evidence type="ECO:0000313" key="5">
    <source>
        <dbReference type="Proteomes" id="UP000677803"/>
    </source>
</evidence>
<evidence type="ECO:0000256" key="2">
    <source>
        <dbReference type="SAM" id="SignalP"/>
    </source>
</evidence>
<dbReference type="SMART" id="SM00199">
    <property type="entry name" value="SCY"/>
    <property type="match status" value="1"/>
</dbReference>
<dbReference type="SUPFAM" id="SSF54117">
    <property type="entry name" value="Interleukin 8-like chemokines"/>
    <property type="match status" value="1"/>
</dbReference>
<proteinExistence type="predicted"/>
<reference evidence="4" key="1">
    <citation type="submission" date="2021-05" db="EMBL/GenBank/DDBJ databases">
        <authorList>
            <person name="Tigano A."/>
        </authorList>
    </citation>
    <scope>NUCLEOTIDE SEQUENCE</scope>
</reference>
<dbReference type="Pfam" id="PF00048">
    <property type="entry name" value="IL8"/>
    <property type="match status" value="1"/>
</dbReference>
<accession>A0A8S4B981</accession>
<keyword evidence="1" id="KW-0202">Cytokine</keyword>
<gene>
    <name evidence="4" type="ORF">MMEN_LOCUS10185</name>
</gene>
<dbReference type="GO" id="GO:0005615">
    <property type="term" value="C:extracellular space"/>
    <property type="evidence" value="ECO:0007669"/>
    <property type="project" value="UniProtKB-KW"/>
</dbReference>
<evidence type="ECO:0000256" key="1">
    <source>
        <dbReference type="ARBA" id="ARBA00022514"/>
    </source>
</evidence>
<keyword evidence="2" id="KW-0732">Signal</keyword>
<dbReference type="InterPro" id="IPR001811">
    <property type="entry name" value="Chemokine_IL8-like_dom"/>
</dbReference>
<dbReference type="GO" id="GO:0006955">
    <property type="term" value="P:immune response"/>
    <property type="evidence" value="ECO:0007669"/>
    <property type="project" value="InterPro"/>
</dbReference>
<keyword evidence="5" id="KW-1185">Reference proteome</keyword>
<dbReference type="GO" id="GO:0008009">
    <property type="term" value="F:chemokine activity"/>
    <property type="evidence" value="ECO:0007669"/>
    <property type="project" value="InterPro"/>
</dbReference>